<dbReference type="SUPFAM" id="SSF55154">
    <property type="entry name" value="CYTH-like phosphatases"/>
    <property type="match status" value="1"/>
</dbReference>
<dbReference type="EMBL" id="CP000473">
    <property type="protein sequence ID" value="ABJ82189.1"/>
    <property type="molecule type" value="Genomic_DNA"/>
</dbReference>
<dbReference type="NCBIfam" id="TIGR00318">
    <property type="entry name" value="cyaB"/>
    <property type="match status" value="1"/>
</dbReference>
<dbReference type="PANTHER" id="PTHR21028:SF2">
    <property type="entry name" value="CYTH DOMAIN-CONTAINING PROTEIN"/>
    <property type="match status" value="1"/>
</dbReference>
<dbReference type="InterPro" id="IPR008173">
    <property type="entry name" value="Adenylyl_cyclase_CyaB"/>
</dbReference>
<dbReference type="InParanoid" id="Q029T7"/>
<protein>
    <submittedName>
        <fullName evidence="2">Adenylate cyclase</fullName>
    </submittedName>
</protein>
<dbReference type="InterPro" id="IPR023577">
    <property type="entry name" value="CYTH_domain"/>
</dbReference>
<dbReference type="CDD" id="cd07890">
    <property type="entry name" value="CYTH-like_AC_IV-like"/>
    <property type="match status" value="1"/>
</dbReference>
<dbReference type="PANTHER" id="PTHR21028">
    <property type="entry name" value="SI:CH211-156B7.4"/>
    <property type="match status" value="1"/>
</dbReference>
<dbReference type="Pfam" id="PF01928">
    <property type="entry name" value="CYTH"/>
    <property type="match status" value="1"/>
</dbReference>
<name>Q029T7_SOLUE</name>
<proteinExistence type="predicted"/>
<dbReference type="eggNOG" id="COG1437">
    <property type="taxonomic scope" value="Bacteria"/>
</dbReference>
<sequence length="182" mass="20747">MKKEVEVKLAVRDARSARRRLLDAGFKVLARRTFETNLVFDTAGMTLRRSSRLIRLRQAGKAITLTYKGEPLPGKHKSREELEVEVADLDAMSAILSRLGYLQSFRYDKYRTEFHQPGHSGHVMLDETPVGVFIELEGSPSWIDRTARTLGFHEDAYITASYGRLYLEWCAAHGLKPADMVF</sequence>
<accession>Q029T7</accession>
<feature type="domain" description="CYTH" evidence="1">
    <location>
        <begin position="2"/>
        <end position="168"/>
    </location>
</feature>
<dbReference type="STRING" id="234267.Acid_1195"/>
<gene>
    <name evidence="2" type="ordered locus">Acid_1195</name>
</gene>
<dbReference type="PROSITE" id="PS51707">
    <property type="entry name" value="CYTH"/>
    <property type="match status" value="1"/>
</dbReference>
<reference evidence="2" key="1">
    <citation type="submission" date="2006-10" db="EMBL/GenBank/DDBJ databases">
        <title>Complete sequence of Solibacter usitatus Ellin6076.</title>
        <authorList>
            <consortium name="US DOE Joint Genome Institute"/>
            <person name="Copeland A."/>
            <person name="Lucas S."/>
            <person name="Lapidus A."/>
            <person name="Barry K."/>
            <person name="Detter J.C."/>
            <person name="Glavina del Rio T."/>
            <person name="Hammon N."/>
            <person name="Israni S."/>
            <person name="Dalin E."/>
            <person name="Tice H."/>
            <person name="Pitluck S."/>
            <person name="Thompson L.S."/>
            <person name="Brettin T."/>
            <person name="Bruce D."/>
            <person name="Han C."/>
            <person name="Tapia R."/>
            <person name="Gilna P."/>
            <person name="Schmutz J."/>
            <person name="Larimer F."/>
            <person name="Land M."/>
            <person name="Hauser L."/>
            <person name="Kyrpides N."/>
            <person name="Mikhailova N."/>
            <person name="Janssen P.H."/>
            <person name="Kuske C.R."/>
            <person name="Richardson P."/>
        </authorList>
    </citation>
    <scope>NUCLEOTIDE SEQUENCE</scope>
    <source>
        <strain evidence="2">Ellin6076</strain>
    </source>
</reference>
<dbReference type="InterPro" id="IPR033469">
    <property type="entry name" value="CYTH-like_dom_sf"/>
</dbReference>
<dbReference type="OrthoDB" id="116396at2"/>
<organism evidence="2">
    <name type="scientific">Solibacter usitatus (strain Ellin6076)</name>
    <dbReference type="NCBI Taxonomy" id="234267"/>
    <lineage>
        <taxon>Bacteria</taxon>
        <taxon>Pseudomonadati</taxon>
        <taxon>Acidobacteriota</taxon>
        <taxon>Terriglobia</taxon>
        <taxon>Bryobacterales</taxon>
        <taxon>Solibacteraceae</taxon>
        <taxon>Candidatus Solibacter</taxon>
    </lineage>
</organism>
<dbReference type="HOGENOM" id="CLU_105244_0_0_0"/>
<evidence type="ECO:0000313" key="2">
    <source>
        <dbReference type="EMBL" id="ABJ82189.1"/>
    </source>
</evidence>
<dbReference type="Gene3D" id="2.40.320.10">
    <property type="entry name" value="Hypothetical Protein Pfu-838710-001"/>
    <property type="match status" value="1"/>
</dbReference>
<evidence type="ECO:0000259" key="1">
    <source>
        <dbReference type="PROSITE" id="PS51707"/>
    </source>
</evidence>
<dbReference type="SMART" id="SM01118">
    <property type="entry name" value="CYTH"/>
    <property type="match status" value="1"/>
</dbReference>
<dbReference type="AlphaFoldDB" id="Q029T7"/>
<dbReference type="KEGG" id="sus:Acid_1195"/>